<evidence type="ECO:0000256" key="1">
    <source>
        <dbReference type="SAM" id="Coils"/>
    </source>
</evidence>
<evidence type="ECO:0000259" key="3">
    <source>
        <dbReference type="Pfam" id="PF13406"/>
    </source>
</evidence>
<feature type="signal peptide" evidence="2">
    <location>
        <begin position="1"/>
        <end position="30"/>
    </location>
</feature>
<dbReference type="SUPFAM" id="SSF53955">
    <property type="entry name" value="Lysozyme-like"/>
    <property type="match status" value="1"/>
</dbReference>
<organism evidence="4 5">
    <name type="scientific">Candidatus Yanofskybacteria bacterium GW2011_GWA2_44_9</name>
    <dbReference type="NCBI Taxonomy" id="1619025"/>
    <lineage>
        <taxon>Bacteria</taxon>
        <taxon>Candidatus Yanofskyibacteriota</taxon>
    </lineage>
</organism>
<dbReference type="AlphaFoldDB" id="A0A0G1NCG9"/>
<comment type="caution">
    <text evidence="4">The sequence shown here is derived from an EMBL/GenBank/DDBJ whole genome shotgun (WGS) entry which is preliminary data.</text>
</comment>
<evidence type="ECO:0000313" key="5">
    <source>
        <dbReference type="Proteomes" id="UP000034032"/>
    </source>
</evidence>
<dbReference type="InterPro" id="IPR023346">
    <property type="entry name" value="Lysozyme-like_dom_sf"/>
</dbReference>
<keyword evidence="2" id="KW-0732">Signal</keyword>
<feature type="coiled-coil region" evidence="1">
    <location>
        <begin position="31"/>
        <end position="107"/>
    </location>
</feature>
<protein>
    <recommendedName>
        <fullName evidence="3">Transglycosylase SLT domain-containing protein</fullName>
    </recommendedName>
</protein>
<gene>
    <name evidence="4" type="ORF">UW79_C0013G0026</name>
</gene>
<keyword evidence="1" id="KW-0175">Coiled coil</keyword>
<proteinExistence type="predicted"/>
<dbReference type="Gene3D" id="6.10.250.3150">
    <property type="match status" value="1"/>
</dbReference>
<sequence>MTALKHKKTAPFIAAIVLWVFFVFFCTASAATSTQEEIAEKQRQIEEIQKQIEAYQLQVDTTRSKSRTLENEIGGLNAKISQLTLEIRGLELSINKTSLEINDTEAKIGDASTKIGKHKNALAQFIKILHEADQKTLTEVLLNNPTLSNFFNNLNSIQVTQNNLGNTIQNIKTLKISLEEYQADLEDKKSDLERLKRVEDIEKSNLNKNKSDKNKLLKDTKGQESKFQELIKKSQKDIEAIRSQVTYLQQYGVTAEDAVKYGQLAAIATSIRPAFLIAILEIESGLGRNVGTGNWLNDMYECYRRLGKLSRAEAEKKAFFQIVEQLGLDPNSVKVSREPNYGCGGALGPAQFLPSTWLGYAERVARLTGNNPPNPWNIEDAFMAAAIKLADGGATSKDKTGETRAAKAYISGRPTCTSSICNYYSNAVLRKASEIEKNL</sequence>
<feature type="domain" description="Transglycosylase SLT" evidence="3">
    <location>
        <begin position="270"/>
        <end position="400"/>
    </location>
</feature>
<dbReference type="EMBL" id="LCJR01000013">
    <property type="protein sequence ID" value="KKT81899.1"/>
    <property type="molecule type" value="Genomic_DNA"/>
</dbReference>
<feature type="coiled-coil region" evidence="1">
    <location>
        <begin position="171"/>
        <end position="198"/>
    </location>
</feature>
<dbReference type="InterPro" id="IPR031304">
    <property type="entry name" value="SLT_2"/>
</dbReference>
<dbReference type="Proteomes" id="UP000034032">
    <property type="component" value="Unassembled WGS sequence"/>
</dbReference>
<dbReference type="SUPFAM" id="SSF57997">
    <property type="entry name" value="Tropomyosin"/>
    <property type="match status" value="1"/>
</dbReference>
<evidence type="ECO:0000313" key="4">
    <source>
        <dbReference type="EMBL" id="KKT81899.1"/>
    </source>
</evidence>
<name>A0A0G1NCG9_9BACT</name>
<evidence type="ECO:0000256" key="2">
    <source>
        <dbReference type="SAM" id="SignalP"/>
    </source>
</evidence>
<dbReference type="Gene3D" id="1.10.8.350">
    <property type="entry name" value="Bacterial muramidase"/>
    <property type="match status" value="1"/>
</dbReference>
<accession>A0A0G1NCG9</accession>
<dbReference type="Pfam" id="PF13406">
    <property type="entry name" value="SLT_2"/>
    <property type="match status" value="1"/>
</dbReference>
<feature type="chain" id="PRO_5002538698" description="Transglycosylase SLT domain-containing protein" evidence="2">
    <location>
        <begin position="31"/>
        <end position="439"/>
    </location>
</feature>
<reference evidence="4 5" key="1">
    <citation type="journal article" date="2015" name="Nature">
        <title>rRNA introns, odd ribosomes, and small enigmatic genomes across a large radiation of phyla.</title>
        <authorList>
            <person name="Brown C.T."/>
            <person name="Hug L.A."/>
            <person name="Thomas B.C."/>
            <person name="Sharon I."/>
            <person name="Castelle C.J."/>
            <person name="Singh A."/>
            <person name="Wilkins M.J."/>
            <person name="Williams K.H."/>
            <person name="Banfield J.F."/>
        </authorList>
    </citation>
    <scope>NUCLEOTIDE SEQUENCE [LARGE SCALE GENOMIC DNA]</scope>
</reference>